<feature type="region of interest" description="Disordered" evidence="1">
    <location>
        <begin position="1"/>
        <end position="42"/>
    </location>
</feature>
<evidence type="ECO:0000313" key="2">
    <source>
        <dbReference type="EMBL" id="CAK0799719.1"/>
    </source>
</evidence>
<comment type="caution">
    <text evidence="2">The sequence shown here is derived from an EMBL/GenBank/DDBJ whole genome shotgun (WGS) entry which is preliminary data.</text>
</comment>
<feature type="compositionally biased region" description="Polar residues" evidence="1">
    <location>
        <begin position="192"/>
        <end position="202"/>
    </location>
</feature>
<sequence length="219" mass="24217">MAELTPPAWMQAMSETKRGADEGPGSGEKPSKHAKGGAKGDKNEKDLTKVLVLLLTMLCLASARELANLAGAVYQTWELLETSDGVTQLMINSGLKYDEMSRHMKERQRAGEKVDFRARGPPRAQLWAAVCLNRATNVETFIQGGKEEYAKTEAKKFNGYFAKYIQNAAPQTVGKHALHFGYRQHKGRKSETSGSSNQQQQTKKGRLTFASSYDEPGMM</sequence>
<protein>
    <submittedName>
        <fullName evidence="2">Uncharacterized protein</fullName>
    </submittedName>
</protein>
<gene>
    <name evidence="2" type="ORF">PCOR1329_LOCUS8081</name>
</gene>
<feature type="region of interest" description="Disordered" evidence="1">
    <location>
        <begin position="183"/>
        <end position="219"/>
    </location>
</feature>
<organism evidence="2 3">
    <name type="scientific">Prorocentrum cordatum</name>
    <dbReference type="NCBI Taxonomy" id="2364126"/>
    <lineage>
        <taxon>Eukaryota</taxon>
        <taxon>Sar</taxon>
        <taxon>Alveolata</taxon>
        <taxon>Dinophyceae</taxon>
        <taxon>Prorocentrales</taxon>
        <taxon>Prorocentraceae</taxon>
        <taxon>Prorocentrum</taxon>
    </lineage>
</organism>
<proteinExistence type="predicted"/>
<evidence type="ECO:0000313" key="3">
    <source>
        <dbReference type="Proteomes" id="UP001189429"/>
    </source>
</evidence>
<reference evidence="2" key="1">
    <citation type="submission" date="2023-10" db="EMBL/GenBank/DDBJ databases">
        <authorList>
            <person name="Chen Y."/>
            <person name="Shah S."/>
            <person name="Dougan E. K."/>
            <person name="Thang M."/>
            <person name="Chan C."/>
        </authorList>
    </citation>
    <scope>NUCLEOTIDE SEQUENCE [LARGE SCALE GENOMIC DNA]</scope>
</reference>
<name>A0ABN9Q981_9DINO</name>
<keyword evidence="3" id="KW-1185">Reference proteome</keyword>
<dbReference type="EMBL" id="CAUYUJ010002217">
    <property type="protein sequence ID" value="CAK0799719.1"/>
    <property type="molecule type" value="Genomic_DNA"/>
</dbReference>
<dbReference type="Proteomes" id="UP001189429">
    <property type="component" value="Unassembled WGS sequence"/>
</dbReference>
<feature type="non-terminal residue" evidence="2">
    <location>
        <position position="219"/>
    </location>
</feature>
<accession>A0ABN9Q981</accession>
<evidence type="ECO:0000256" key="1">
    <source>
        <dbReference type="SAM" id="MobiDB-lite"/>
    </source>
</evidence>